<evidence type="ECO:0000313" key="5">
    <source>
        <dbReference type="EMBL" id="MDQ0178130.1"/>
    </source>
</evidence>
<evidence type="ECO:0000256" key="1">
    <source>
        <dbReference type="ARBA" id="ARBA00006754"/>
    </source>
</evidence>
<feature type="domain" description="CdaR GGDEF-like" evidence="4">
    <location>
        <begin position="301"/>
        <end position="427"/>
    </location>
</feature>
<proteinExistence type="inferred from homology"/>
<accession>A0ABT9WY30</accession>
<dbReference type="EMBL" id="JAUSTT010000034">
    <property type="protein sequence ID" value="MDQ0178130.1"/>
    <property type="molecule type" value="Genomic_DNA"/>
</dbReference>
<dbReference type="InterPro" id="IPR012914">
    <property type="entry name" value="PucR_dom"/>
</dbReference>
<evidence type="ECO:0000259" key="4">
    <source>
        <dbReference type="Pfam" id="PF17853"/>
    </source>
</evidence>
<dbReference type="InterPro" id="IPR028979">
    <property type="entry name" value="Ser_kin/Pase_Hpr-like_N_sf"/>
</dbReference>
<dbReference type="Pfam" id="PF07905">
    <property type="entry name" value="PucR"/>
    <property type="match status" value="1"/>
</dbReference>
<organism evidence="5 6">
    <name type="scientific">Bacillus chungangensis</name>
    <dbReference type="NCBI Taxonomy" id="587633"/>
    <lineage>
        <taxon>Bacteria</taxon>
        <taxon>Bacillati</taxon>
        <taxon>Bacillota</taxon>
        <taxon>Bacilli</taxon>
        <taxon>Bacillales</taxon>
        <taxon>Bacillaceae</taxon>
        <taxon>Bacillus</taxon>
    </lineage>
</organism>
<dbReference type="InterPro" id="IPR051448">
    <property type="entry name" value="CdaR-like_regulators"/>
</dbReference>
<feature type="domain" description="Purine catabolism PurC-like" evidence="2">
    <location>
        <begin position="6"/>
        <end position="124"/>
    </location>
</feature>
<dbReference type="SUPFAM" id="SSF75138">
    <property type="entry name" value="HprK N-terminal domain-like"/>
    <property type="match status" value="1"/>
</dbReference>
<dbReference type="Pfam" id="PF13556">
    <property type="entry name" value="HTH_30"/>
    <property type="match status" value="1"/>
</dbReference>
<dbReference type="InterPro" id="IPR042070">
    <property type="entry name" value="PucR_C-HTH_sf"/>
</dbReference>
<dbReference type="Pfam" id="PF17853">
    <property type="entry name" value="GGDEF_2"/>
    <property type="match status" value="1"/>
</dbReference>
<dbReference type="InterPro" id="IPR025736">
    <property type="entry name" value="PucR_C-HTH_dom"/>
</dbReference>
<comment type="caution">
    <text evidence="5">The sequence shown here is derived from an EMBL/GenBank/DDBJ whole genome shotgun (WGS) entry which is preliminary data.</text>
</comment>
<evidence type="ECO:0000259" key="3">
    <source>
        <dbReference type="Pfam" id="PF13556"/>
    </source>
</evidence>
<dbReference type="Proteomes" id="UP001223586">
    <property type="component" value="Unassembled WGS sequence"/>
</dbReference>
<dbReference type="InterPro" id="IPR009057">
    <property type="entry name" value="Homeodomain-like_sf"/>
</dbReference>
<name>A0ABT9WY30_9BACI</name>
<sequence length="545" mass="63756">MNIEEALKVGEMKNATIIAGHKGKTREINAVEVMEVPDISEWLTEGILLVTTFYSIRNSPEKQIEVFKALIEAKGAGLVIKIGRYIHQLPEEIYELADEYSLPVISIPVETSFVKILTALFEKIYEEKSIGEQRHYQLLSSMFGKDNIDLNQAMEAISNYTSSPVFLEDAKFRLLAHSEKVVKDEWRTKFILLTREKLTPLHEALKKKIADGATVVFLNEKPLHPRLILPIYHEHHLLAYLHILTEDTKLLKREYESVFLQICEQIKLILTRNQGALQFRKAKEYEFFHSILEQAISIEVMTKQAKVLRIDLEKKHGFFVINFHDYLEMFESTDHMIDIRNIAYQHAYKIIELYLDHYLSFYRHGNLFVFFSVVDKELPNMITIIEKITEQLSNKLSFPFFAGISHIHSELPDLKIAFKEASFALQIGKDLKSKKQIALYEDLGVYRYLMKLKDDEELLEYTTSLLNPLLQHDADQHQRHLYKTLKTFLQENGNQKRTAEKLFIHRRTLKYRLDKMEEMMNLDLQDSDTRLLIGIAMKLYDLNNP</sequence>
<reference evidence="5 6" key="1">
    <citation type="submission" date="2023-07" db="EMBL/GenBank/DDBJ databases">
        <title>Genomic Encyclopedia of Type Strains, Phase IV (KMG-IV): sequencing the most valuable type-strain genomes for metagenomic binning, comparative biology and taxonomic classification.</title>
        <authorList>
            <person name="Goeker M."/>
        </authorList>
    </citation>
    <scope>NUCLEOTIDE SEQUENCE [LARGE SCALE GENOMIC DNA]</scope>
    <source>
        <strain evidence="5 6">DSM 23837</strain>
    </source>
</reference>
<feature type="domain" description="PucR C-terminal helix-turn-helix" evidence="3">
    <location>
        <begin position="481"/>
        <end position="538"/>
    </location>
</feature>
<dbReference type="SUPFAM" id="SSF46689">
    <property type="entry name" value="Homeodomain-like"/>
    <property type="match status" value="1"/>
</dbReference>
<dbReference type="PANTHER" id="PTHR33744:SF1">
    <property type="entry name" value="DNA-BINDING TRANSCRIPTIONAL ACTIVATOR ADER"/>
    <property type="match status" value="1"/>
</dbReference>
<dbReference type="PANTHER" id="PTHR33744">
    <property type="entry name" value="CARBOHYDRATE DIACID REGULATOR"/>
    <property type="match status" value="1"/>
</dbReference>
<keyword evidence="6" id="KW-1185">Reference proteome</keyword>
<dbReference type="InterPro" id="IPR041522">
    <property type="entry name" value="CdaR_GGDEF"/>
</dbReference>
<evidence type="ECO:0000259" key="2">
    <source>
        <dbReference type="Pfam" id="PF07905"/>
    </source>
</evidence>
<dbReference type="RefSeq" id="WP_307232696.1">
    <property type="nucleotide sequence ID" value="NZ_JAUSTT010000034.1"/>
</dbReference>
<evidence type="ECO:0000313" key="6">
    <source>
        <dbReference type="Proteomes" id="UP001223586"/>
    </source>
</evidence>
<gene>
    <name evidence="5" type="ORF">J2S08_004033</name>
</gene>
<protein>
    <submittedName>
        <fullName evidence="5">Sugar diacid utilization regulator</fullName>
    </submittedName>
</protein>
<dbReference type="Gene3D" id="1.10.10.2840">
    <property type="entry name" value="PucR C-terminal helix-turn-helix domain"/>
    <property type="match status" value="1"/>
</dbReference>
<comment type="similarity">
    <text evidence="1">Belongs to the CdaR family.</text>
</comment>